<comment type="caution">
    <text evidence="1">The sequence shown here is derived from an EMBL/GenBank/DDBJ whole genome shotgun (WGS) entry which is preliminary data.</text>
</comment>
<reference evidence="1" key="1">
    <citation type="submission" date="2022-09" db="EMBL/GenBank/DDBJ databases">
        <title>A Global Phylogenomic Analysis of the Shiitake Genus Lentinula.</title>
        <authorList>
            <consortium name="DOE Joint Genome Institute"/>
            <person name="Sierra-Patev S."/>
            <person name="Min B."/>
            <person name="Naranjo-Ortiz M."/>
            <person name="Looney B."/>
            <person name="Konkel Z."/>
            <person name="Slot J.C."/>
            <person name="Sakamoto Y."/>
            <person name="Steenwyk J.L."/>
            <person name="Rokas A."/>
            <person name="Carro J."/>
            <person name="Camarero S."/>
            <person name="Ferreira P."/>
            <person name="Molpeceres G."/>
            <person name="Ruiz-Duenas F.J."/>
            <person name="Serrano A."/>
            <person name="Henrissat B."/>
            <person name="Drula E."/>
            <person name="Hughes K.W."/>
            <person name="Mata J.L."/>
            <person name="Ishikawa N.K."/>
            <person name="Vargas-Isla R."/>
            <person name="Ushijima S."/>
            <person name="Smith C.A."/>
            <person name="Ahrendt S."/>
            <person name="Andreopoulos W."/>
            <person name="He G."/>
            <person name="Labutti K."/>
            <person name="Lipzen A."/>
            <person name="Ng V."/>
            <person name="Riley R."/>
            <person name="Sandor L."/>
            <person name="Barry K."/>
            <person name="Martinez A.T."/>
            <person name="Xiao Y."/>
            <person name="Gibbons J.G."/>
            <person name="Terashima K."/>
            <person name="Grigoriev I.V."/>
            <person name="Hibbett D.S."/>
        </authorList>
    </citation>
    <scope>NUCLEOTIDE SEQUENCE</scope>
    <source>
        <strain evidence="1">TMI1499</strain>
    </source>
</reference>
<dbReference type="Proteomes" id="UP001163835">
    <property type="component" value="Unassembled WGS sequence"/>
</dbReference>
<protein>
    <submittedName>
        <fullName evidence="1">Uncharacterized protein</fullName>
    </submittedName>
</protein>
<dbReference type="EMBL" id="MU796556">
    <property type="protein sequence ID" value="KAJ3803907.1"/>
    <property type="molecule type" value="Genomic_DNA"/>
</dbReference>
<proteinExistence type="predicted"/>
<keyword evidence="2" id="KW-1185">Reference proteome</keyword>
<organism evidence="1 2">
    <name type="scientific">Lentinula aff. lateritia</name>
    <dbReference type="NCBI Taxonomy" id="2804960"/>
    <lineage>
        <taxon>Eukaryota</taxon>
        <taxon>Fungi</taxon>
        <taxon>Dikarya</taxon>
        <taxon>Basidiomycota</taxon>
        <taxon>Agaricomycotina</taxon>
        <taxon>Agaricomycetes</taxon>
        <taxon>Agaricomycetidae</taxon>
        <taxon>Agaricales</taxon>
        <taxon>Marasmiineae</taxon>
        <taxon>Omphalotaceae</taxon>
        <taxon>Lentinula</taxon>
    </lineage>
</organism>
<evidence type="ECO:0000313" key="2">
    <source>
        <dbReference type="Proteomes" id="UP001163835"/>
    </source>
</evidence>
<sequence length="207" mass="23488">MDTTNVPPRPYGRTRINYDRLKLLTPESKPKAQDRLILSVGPVRTPKKKLRVSPYRSPSPDPAFRTVNSRVTSSGTTYPPSSPHVVEHDPHPRRSNGVTGSSGIAKPPGQVGKDYQLRSELEWPDKRFDEIKSFIQKAPNQKLDSTRTLAKQNQSSVQAVREMVLSKYPFLGEYCDYWGINDFMECCDSHSNKNRPRHKGPGRREDA</sequence>
<evidence type="ECO:0000313" key="1">
    <source>
        <dbReference type="EMBL" id="KAJ3803907.1"/>
    </source>
</evidence>
<accession>A0ACC1TGS6</accession>
<name>A0ACC1TGS6_9AGAR</name>
<gene>
    <name evidence="1" type="ORF">F5876DRAFT_71064</name>
</gene>